<dbReference type="HOGENOM" id="CLU_2561930_0_0_1"/>
<keyword evidence="2" id="KW-1185">Reference proteome</keyword>
<evidence type="ECO:0000313" key="1">
    <source>
        <dbReference type="EnsemblPlants" id="OBART11G17570.1"/>
    </source>
</evidence>
<accession>A0A0D3HN85</accession>
<reference evidence="1" key="1">
    <citation type="journal article" date="2009" name="Rice">
        <title>De Novo Next Generation Sequencing of Plant Genomes.</title>
        <authorList>
            <person name="Rounsley S."/>
            <person name="Marri P.R."/>
            <person name="Yu Y."/>
            <person name="He R."/>
            <person name="Sisneros N."/>
            <person name="Goicoechea J.L."/>
            <person name="Lee S.J."/>
            <person name="Angelova A."/>
            <person name="Kudrna D."/>
            <person name="Luo M."/>
            <person name="Affourtit J."/>
            <person name="Desany B."/>
            <person name="Knight J."/>
            <person name="Niazi F."/>
            <person name="Egholm M."/>
            <person name="Wing R.A."/>
        </authorList>
    </citation>
    <scope>NUCLEOTIDE SEQUENCE [LARGE SCALE GENOMIC DNA]</scope>
    <source>
        <strain evidence="1">cv. IRGC 105608</strain>
    </source>
</reference>
<dbReference type="PaxDb" id="65489-OBART11G17570.1"/>
<name>A0A0D3HN85_9ORYZ</name>
<dbReference type="EnsemblPlants" id="OBART11G17570.1">
    <property type="protein sequence ID" value="OBART11G17570.1"/>
    <property type="gene ID" value="OBART11G17570"/>
</dbReference>
<dbReference type="AlphaFoldDB" id="A0A0D3HN85"/>
<dbReference type="Proteomes" id="UP000026960">
    <property type="component" value="Chromosome 11"/>
</dbReference>
<protein>
    <submittedName>
        <fullName evidence="1">Uncharacterized protein</fullName>
    </submittedName>
</protein>
<dbReference type="Gramene" id="OBART11G17570.1">
    <property type="protein sequence ID" value="OBART11G17570.1"/>
    <property type="gene ID" value="OBART11G17570"/>
</dbReference>
<sequence>MKSYSLVELALCSLIASETEEMCVSGCIIELELYGLLALEAEEETRQRPSRLERLGGAMRNDCLLELELCSILASSTRRAHY</sequence>
<organism evidence="1">
    <name type="scientific">Oryza barthii</name>
    <dbReference type="NCBI Taxonomy" id="65489"/>
    <lineage>
        <taxon>Eukaryota</taxon>
        <taxon>Viridiplantae</taxon>
        <taxon>Streptophyta</taxon>
        <taxon>Embryophyta</taxon>
        <taxon>Tracheophyta</taxon>
        <taxon>Spermatophyta</taxon>
        <taxon>Magnoliopsida</taxon>
        <taxon>Liliopsida</taxon>
        <taxon>Poales</taxon>
        <taxon>Poaceae</taxon>
        <taxon>BOP clade</taxon>
        <taxon>Oryzoideae</taxon>
        <taxon>Oryzeae</taxon>
        <taxon>Oryzinae</taxon>
        <taxon>Oryza</taxon>
    </lineage>
</organism>
<proteinExistence type="predicted"/>
<evidence type="ECO:0000313" key="2">
    <source>
        <dbReference type="Proteomes" id="UP000026960"/>
    </source>
</evidence>
<reference evidence="1" key="2">
    <citation type="submission" date="2015-03" db="UniProtKB">
        <authorList>
            <consortium name="EnsemblPlants"/>
        </authorList>
    </citation>
    <scope>IDENTIFICATION</scope>
</reference>